<organism evidence="1 2">
    <name type="scientific">Paenibacillus glycanilyticus</name>
    <dbReference type="NCBI Taxonomy" id="126569"/>
    <lineage>
        <taxon>Bacteria</taxon>
        <taxon>Bacillati</taxon>
        <taxon>Bacillota</taxon>
        <taxon>Bacilli</taxon>
        <taxon>Bacillales</taxon>
        <taxon>Paenibacillaceae</taxon>
        <taxon>Paenibacillus</taxon>
    </lineage>
</organism>
<protein>
    <submittedName>
        <fullName evidence="1">Uncharacterized protein</fullName>
    </submittedName>
</protein>
<evidence type="ECO:0000313" key="2">
    <source>
        <dbReference type="Proteomes" id="UP001285921"/>
    </source>
</evidence>
<comment type="caution">
    <text evidence="1">The sequence shown here is derived from an EMBL/GenBank/DDBJ whole genome shotgun (WGS) entry which is preliminary data.</text>
</comment>
<keyword evidence="2" id="KW-1185">Reference proteome</keyword>
<accession>A0ABQ6NVA0</accession>
<gene>
    <name evidence="1" type="ORF">PghCCS26_55690</name>
</gene>
<dbReference type="Proteomes" id="UP001285921">
    <property type="component" value="Unassembled WGS sequence"/>
</dbReference>
<sequence length="59" mass="6571">MLLGLRRTNEAKISRASRFFRVAEALVDGAIDSRAVKVVFSALQEHLVAVRSQWDTLNG</sequence>
<reference evidence="1 2" key="1">
    <citation type="submission" date="2023-05" db="EMBL/GenBank/DDBJ databases">
        <title>Draft genome of Paenibacillus sp. CCS26.</title>
        <authorList>
            <person name="Akita H."/>
            <person name="Shinto Y."/>
            <person name="Kimura Z."/>
        </authorList>
    </citation>
    <scope>NUCLEOTIDE SEQUENCE [LARGE SCALE GENOMIC DNA]</scope>
    <source>
        <strain evidence="1 2">CCS26</strain>
    </source>
</reference>
<dbReference type="EMBL" id="BTCL01000029">
    <property type="protein sequence ID" value="GMK48439.1"/>
    <property type="molecule type" value="Genomic_DNA"/>
</dbReference>
<evidence type="ECO:0000313" key="1">
    <source>
        <dbReference type="EMBL" id="GMK48439.1"/>
    </source>
</evidence>
<name>A0ABQ6NVA0_9BACL</name>
<proteinExistence type="predicted"/>